<dbReference type="EMBL" id="JAFCMP010000531">
    <property type="protein sequence ID" value="KAG5176926.1"/>
    <property type="molecule type" value="Genomic_DNA"/>
</dbReference>
<evidence type="ECO:0000256" key="1">
    <source>
        <dbReference type="ARBA" id="ARBA00023186"/>
    </source>
</evidence>
<dbReference type="GO" id="GO:0051087">
    <property type="term" value="F:protein-folding chaperone binding"/>
    <property type="evidence" value="ECO:0007669"/>
    <property type="project" value="TreeGrafter"/>
</dbReference>
<organism evidence="3 4">
    <name type="scientific">Tribonema minus</name>
    <dbReference type="NCBI Taxonomy" id="303371"/>
    <lineage>
        <taxon>Eukaryota</taxon>
        <taxon>Sar</taxon>
        <taxon>Stramenopiles</taxon>
        <taxon>Ochrophyta</taxon>
        <taxon>PX clade</taxon>
        <taxon>Xanthophyceae</taxon>
        <taxon>Tribonematales</taxon>
        <taxon>Tribonemataceae</taxon>
        <taxon>Tribonema</taxon>
    </lineage>
</organism>
<feature type="non-terminal residue" evidence="3">
    <location>
        <position position="51"/>
    </location>
</feature>
<dbReference type="PROSITE" id="PS50076">
    <property type="entry name" value="DNAJ_2"/>
    <property type="match status" value="1"/>
</dbReference>
<dbReference type="OrthoDB" id="10250354at2759"/>
<dbReference type="InterPro" id="IPR051948">
    <property type="entry name" value="Hsp70_co-chaperone_J-domain"/>
</dbReference>
<dbReference type="GO" id="GO:0005783">
    <property type="term" value="C:endoplasmic reticulum"/>
    <property type="evidence" value="ECO:0007669"/>
    <property type="project" value="TreeGrafter"/>
</dbReference>
<accession>A0A835YK20</accession>
<dbReference type="InterPro" id="IPR001623">
    <property type="entry name" value="DnaJ_domain"/>
</dbReference>
<gene>
    <name evidence="3" type="ORF">JKP88DRAFT_151346</name>
</gene>
<keyword evidence="1" id="KW-0143">Chaperone</keyword>
<dbReference type="GO" id="GO:0051787">
    <property type="term" value="F:misfolded protein binding"/>
    <property type="evidence" value="ECO:0007669"/>
    <property type="project" value="TreeGrafter"/>
</dbReference>
<reference evidence="3" key="1">
    <citation type="submission" date="2021-02" db="EMBL/GenBank/DDBJ databases">
        <title>First Annotated Genome of the Yellow-green Alga Tribonema minus.</title>
        <authorList>
            <person name="Mahan K.M."/>
        </authorList>
    </citation>
    <scope>NUCLEOTIDE SEQUENCE</scope>
    <source>
        <strain evidence="3">UTEX B ZZ1240</strain>
    </source>
</reference>
<dbReference type="Pfam" id="PF00226">
    <property type="entry name" value="DnaJ"/>
    <property type="match status" value="1"/>
</dbReference>
<dbReference type="InterPro" id="IPR036869">
    <property type="entry name" value="J_dom_sf"/>
</dbReference>
<dbReference type="SUPFAM" id="SSF46565">
    <property type="entry name" value="Chaperone J-domain"/>
    <property type="match status" value="1"/>
</dbReference>
<dbReference type="GO" id="GO:0036503">
    <property type="term" value="P:ERAD pathway"/>
    <property type="evidence" value="ECO:0007669"/>
    <property type="project" value="TreeGrafter"/>
</dbReference>
<dbReference type="CDD" id="cd06257">
    <property type="entry name" value="DnaJ"/>
    <property type="match status" value="1"/>
</dbReference>
<dbReference type="Proteomes" id="UP000664859">
    <property type="component" value="Unassembled WGS sequence"/>
</dbReference>
<sequence>DPYLSLGVPVDAPDNDIKKAYRKLALKYHPDKNRGTASLFQAIQAANVRIS</sequence>
<evidence type="ECO:0000259" key="2">
    <source>
        <dbReference type="PROSITE" id="PS50076"/>
    </source>
</evidence>
<dbReference type="Gene3D" id="1.10.287.110">
    <property type="entry name" value="DnaJ domain"/>
    <property type="match status" value="1"/>
</dbReference>
<proteinExistence type="predicted"/>
<dbReference type="PRINTS" id="PR00625">
    <property type="entry name" value="JDOMAIN"/>
</dbReference>
<comment type="caution">
    <text evidence="3">The sequence shown here is derived from an EMBL/GenBank/DDBJ whole genome shotgun (WGS) entry which is preliminary data.</text>
</comment>
<dbReference type="PANTHER" id="PTHR44360">
    <property type="entry name" value="DNAJ HOMOLOG SUBFAMILY B MEMBER 9"/>
    <property type="match status" value="1"/>
</dbReference>
<evidence type="ECO:0000313" key="3">
    <source>
        <dbReference type="EMBL" id="KAG5176926.1"/>
    </source>
</evidence>
<protein>
    <submittedName>
        <fullName evidence="3">DnaJ domain-containing protein</fullName>
    </submittedName>
</protein>
<dbReference type="AlphaFoldDB" id="A0A835YK20"/>
<feature type="non-terminal residue" evidence="3">
    <location>
        <position position="1"/>
    </location>
</feature>
<dbReference type="PANTHER" id="PTHR44360:SF1">
    <property type="entry name" value="DNAJ HOMOLOG SUBFAMILY B MEMBER 9"/>
    <property type="match status" value="1"/>
</dbReference>
<name>A0A835YK20_9STRA</name>
<dbReference type="SMART" id="SM00271">
    <property type="entry name" value="DnaJ"/>
    <property type="match status" value="1"/>
</dbReference>
<keyword evidence="4" id="KW-1185">Reference proteome</keyword>
<feature type="domain" description="J" evidence="2">
    <location>
        <begin position="1"/>
        <end position="51"/>
    </location>
</feature>
<evidence type="ECO:0000313" key="4">
    <source>
        <dbReference type="Proteomes" id="UP000664859"/>
    </source>
</evidence>